<accession>A0AA39RU79</accession>
<dbReference type="AlphaFoldDB" id="A0AA39RU79"/>
<reference evidence="2" key="2">
    <citation type="submission" date="2023-06" db="EMBL/GenBank/DDBJ databases">
        <authorList>
            <person name="Swenson N.G."/>
            <person name="Wegrzyn J.L."/>
            <person name="Mcevoy S.L."/>
        </authorList>
    </citation>
    <scope>NUCLEOTIDE SEQUENCE</scope>
    <source>
        <strain evidence="2">NS2018</strain>
        <tissue evidence="2">Leaf</tissue>
    </source>
</reference>
<evidence type="ECO:0000313" key="2">
    <source>
        <dbReference type="EMBL" id="KAK0581161.1"/>
    </source>
</evidence>
<evidence type="ECO:0000256" key="1">
    <source>
        <dbReference type="SAM" id="MobiDB-lite"/>
    </source>
</evidence>
<sequence>MKQDRHNGMLFSVNFKDRKNQFQFQSPFNPTSSSEELYFQFFFWVLMQQNVQISYGYPLRLAAWAKWPITLNILVYRCRINLQWLALWTPRGFVPPMSHQFRPVVPPPQSQQFIPVASQHFQPVARGATGLPSQTQQPQFPQLMQQLPARPGPPASEPCSTSSEPCSNPSEPSGSILPPSHVQAPNTYPPGLGGLGTFLCIIYLCTIFICSTTNTC</sequence>
<feature type="region of interest" description="Disordered" evidence="1">
    <location>
        <begin position="145"/>
        <end position="182"/>
    </location>
</feature>
<evidence type="ECO:0000313" key="3">
    <source>
        <dbReference type="Proteomes" id="UP001168877"/>
    </source>
</evidence>
<dbReference type="Proteomes" id="UP001168877">
    <property type="component" value="Unassembled WGS sequence"/>
</dbReference>
<name>A0AA39RU79_ACESA</name>
<gene>
    <name evidence="2" type="ORF">LWI29_010781</name>
</gene>
<organism evidence="2 3">
    <name type="scientific">Acer saccharum</name>
    <name type="common">Sugar maple</name>
    <dbReference type="NCBI Taxonomy" id="4024"/>
    <lineage>
        <taxon>Eukaryota</taxon>
        <taxon>Viridiplantae</taxon>
        <taxon>Streptophyta</taxon>
        <taxon>Embryophyta</taxon>
        <taxon>Tracheophyta</taxon>
        <taxon>Spermatophyta</taxon>
        <taxon>Magnoliopsida</taxon>
        <taxon>eudicotyledons</taxon>
        <taxon>Gunneridae</taxon>
        <taxon>Pentapetalae</taxon>
        <taxon>rosids</taxon>
        <taxon>malvids</taxon>
        <taxon>Sapindales</taxon>
        <taxon>Sapindaceae</taxon>
        <taxon>Hippocastanoideae</taxon>
        <taxon>Acereae</taxon>
        <taxon>Acer</taxon>
    </lineage>
</organism>
<keyword evidence="3" id="KW-1185">Reference proteome</keyword>
<feature type="compositionally biased region" description="Low complexity" evidence="1">
    <location>
        <begin position="157"/>
        <end position="175"/>
    </location>
</feature>
<protein>
    <submittedName>
        <fullName evidence="2">Uncharacterized protein</fullName>
    </submittedName>
</protein>
<proteinExistence type="predicted"/>
<comment type="caution">
    <text evidence="2">The sequence shown here is derived from an EMBL/GenBank/DDBJ whole genome shotgun (WGS) entry which is preliminary data.</text>
</comment>
<dbReference type="EMBL" id="JAUESC010000384">
    <property type="protein sequence ID" value="KAK0581161.1"/>
    <property type="molecule type" value="Genomic_DNA"/>
</dbReference>
<reference evidence="2" key="1">
    <citation type="journal article" date="2022" name="Plant J.">
        <title>Strategies of tolerance reflected in two North American maple genomes.</title>
        <authorList>
            <person name="McEvoy S.L."/>
            <person name="Sezen U.U."/>
            <person name="Trouern-Trend A."/>
            <person name="McMahon S.M."/>
            <person name="Schaberg P.G."/>
            <person name="Yang J."/>
            <person name="Wegrzyn J.L."/>
            <person name="Swenson N.G."/>
        </authorList>
    </citation>
    <scope>NUCLEOTIDE SEQUENCE</scope>
    <source>
        <strain evidence="2">NS2018</strain>
    </source>
</reference>